<dbReference type="OrthoDB" id="3219396at2759"/>
<dbReference type="InterPro" id="IPR036047">
    <property type="entry name" value="F-box-like_dom_sf"/>
</dbReference>
<feature type="compositionally biased region" description="Basic and acidic residues" evidence="1">
    <location>
        <begin position="11"/>
        <end position="22"/>
    </location>
</feature>
<evidence type="ECO:0000259" key="2">
    <source>
        <dbReference type="PROSITE" id="PS50181"/>
    </source>
</evidence>
<dbReference type="CDD" id="cd09917">
    <property type="entry name" value="F-box_SF"/>
    <property type="match status" value="1"/>
</dbReference>
<dbReference type="SUPFAM" id="SSF81383">
    <property type="entry name" value="F-box domain"/>
    <property type="match status" value="1"/>
</dbReference>
<dbReference type="Pfam" id="PF12937">
    <property type="entry name" value="F-box-like"/>
    <property type="match status" value="1"/>
</dbReference>
<dbReference type="PROSITE" id="PS50181">
    <property type="entry name" value="FBOX"/>
    <property type="match status" value="1"/>
</dbReference>
<keyword evidence="4" id="KW-1185">Reference proteome</keyword>
<dbReference type="RefSeq" id="XP_040679770.1">
    <property type="nucleotide sequence ID" value="XM_040821965.1"/>
</dbReference>
<feature type="domain" description="F-box" evidence="2">
    <location>
        <begin position="111"/>
        <end position="156"/>
    </location>
</feature>
<gene>
    <name evidence="3" type="ORF">MAM_03166</name>
</gene>
<dbReference type="HOGENOM" id="CLU_489223_0_0_1"/>
<dbReference type="STRING" id="1081103.A0A0B2WYQ4"/>
<evidence type="ECO:0000256" key="1">
    <source>
        <dbReference type="SAM" id="MobiDB-lite"/>
    </source>
</evidence>
<comment type="caution">
    <text evidence="3">The sequence shown here is derived from an EMBL/GenBank/DDBJ whole genome shotgun (WGS) entry which is preliminary data.</text>
</comment>
<dbReference type="GeneID" id="63737621"/>
<accession>A0A0B2WYQ4</accession>
<dbReference type="EMBL" id="AZHE01000006">
    <property type="protein sequence ID" value="KHN98704.1"/>
    <property type="molecule type" value="Genomic_DNA"/>
</dbReference>
<dbReference type="Proteomes" id="UP000030816">
    <property type="component" value="Unassembled WGS sequence"/>
</dbReference>
<organism evidence="3 4">
    <name type="scientific">Metarhizium album (strain ARSEF 1941)</name>
    <dbReference type="NCBI Taxonomy" id="1081103"/>
    <lineage>
        <taxon>Eukaryota</taxon>
        <taxon>Fungi</taxon>
        <taxon>Dikarya</taxon>
        <taxon>Ascomycota</taxon>
        <taxon>Pezizomycotina</taxon>
        <taxon>Sordariomycetes</taxon>
        <taxon>Hypocreomycetidae</taxon>
        <taxon>Hypocreales</taxon>
        <taxon>Clavicipitaceae</taxon>
        <taxon>Metarhizium</taxon>
    </lineage>
</organism>
<feature type="region of interest" description="Disordered" evidence="1">
    <location>
        <begin position="1"/>
        <end position="23"/>
    </location>
</feature>
<name>A0A0B2WYQ4_METAS</name>
<proteinExistence type="predicted"/>
<protein>
    <submittedName>
        <fullName evidence="3">F-box domain, cyclin-like protein</fullName>
    </submittedName>
</protein>
<dbReference type="InterPro" id="IPR001810">
    <property type="entry name" value="F-box_dom"/>
</dbReference>
<evidence type="ECO:0000313" key="3">
    <source>
        <dbReference type="EMBL" id="KHN98704.1"/>
    </source>
</evidence>
<sequence length="513" mass="58845">MEKHHLLKRNSSFERHTRDAPRKFSPFEQRLEANAPAVPVLTKSAAVAKCDADAASSSTLGSSSSAPPVVKRHFWVRKLLDNAVRVVLRQHRTVVTKNKLAMGSYRAPSLASSLMTLPDELLLQIMHCLPAPSLYCLRQTSARFMGLFDAQNFKEYHESQSSGKHKGFKTIMLRAAEKNLIANSLHRHMYCAACLAAEERGILAERLEALRTLRNCVGCNRLHATALFFPNDENVLDRASQTCIGRLGHITLCDHASCNPTSWQDLHSSFRYGRADYLSVCTHRSHRTKREEEDEEFLCTPCAFPRLYAKTSGDHDTVFELGYGWDLPLLQMDHSSGRVSLAAIRETLCSLVLNAFHNHRLCPHISAGEEIRNFVHNGICKCFSHDYLRHSSAKCRRQATLDCRVCGAVYMWRLEKGLLSLSLRYLWRFQQPTSFAWLNLLDKRFRERLFTDNNRHVLWCDNPDCRTNKRCRWEALVKENVERAYIERIGEDSGCWDYEETTVTSMKSSFQNW</sequence>
<reference evidence="3 4" key="1">
    <citation type="journal article" date="2014" name="Proc. Natl. Acad. Sci. U.S.A.">
        <title>Trajectory and genomic determinants of fungal-pathogen speciation and host adaptation.</title>
        <authorList>
            <person name="Hu X."/>
            <person name="Xiao G."/>
            <person name="Zheng P."/>
            <person name="Shang Y."/>
            <person name="Su Y."/>
            <person name="Zhang X."/>
            <person name="Liu X."/>
            <person name="Zhan S."/>
            <person name="St Leger R.J."/>
            <person name="Wang C."/>
        </authorList>
    </citation>
    <scope>NUCLEOTIDE SEQUENCE [LARGE SCALE GENOMIC DNA]</scope>
    <source>
        <strain evidence="3 4">ARSEF 1941</strain>
    </source>
</reference>
<dbReference type="AlphaFoldDB" id="A0A0B2WYQ4"/>
<evidence type="ECO:0000313" key="4">
    <source>
        <dbReference type="Proteomes" id="UP000030816"/>
    </source>
</evidence>